<dbReference type="InterPro" id="IPR007257">
    <property type="entry name" value="GINS_Psf2"/>
</dbReference>
<name>A0A1D2ACM4_AUXPR</name>
<keyword evidence="3 5" id="KW-0235">DNA replication</keyword>
<dbReference type="CDD" id="cd21694">
    <property type="entry name" value="GINS_B_Psf2"/>
    <property type="match status" value="1"/>
</dbReference>
<comment type="subunit">
    <text evidence="5">Component of the GINS complex.</text>
</comment>
<dbReference type="SUPFAM" id="SSF158573">
    <property type="entry name" value="GINS helical bundle-like"/>
    <property type="match status" value="1"/>
</dbReference>
<evidence type="ECO:0000259" key="6">
    <source>
        <dbReference type="Pfam" id="PF05916"/>
    </source>
</evidence>
<feature type="domain" description="DNA replication complex GINS protein PSF2 N-terminal" evidence="7">
    <location>
        <begin position="11"/>
        <end position="72"/>
    </location>
</feature>
<proteinExistence type="inferred from homology"/>
<dbReference type="EMBL" id="GDKF01001947">
    <property type="protein sequence ID" value="JAT76675.1"/>
    <property type="molecule type" value="Transcribed_RNA"/>
</dbReference>
<accession>A0A1D2ACM4</accession>
<dbReference type="GO" id="GO:0000727">
    <property type="term" value="P:double-strand break repair via break-induced replication"/>
    <property type="evidence" value="ECO:0007669"/>
    <property type="project" value="TreeGrafter"/>
</dbReference>
<gene>
    <name evidence="8" type="ORF">g.3419</name>
</gene>
<dbReference type="Pfam" id="PF05916">
    <property type="entry name" value="Sld5"/>
    <property type="match status" value="1"/>
</dbReference>
<dbReference type="AlphaFoldDB" id="A0A1D2ACM4"/>
<dbReference type="Pfam" id="PF25005">
    <property type="entry name" value="PSF2_N"/>
    <property type="match status" value="1"/>
</dbReference>
<comment type="subcellular location">
    <subcellularLocation>
        <location evidence="1 5">Nucleus</location>
    </subcellularLocation>
</comment>
<dbReference type="PANTHER" id="PTHR12772">
    <property type="entry name" value="DNA REPLICATION COMPLEX GINS PROTEIN PSF2"/>
    <property type="match status" value="1"/>
</dbReference>
<dbReference type="GO" id="GO:0000811">
    <property type="term" value="C:GINS complex"/>
    <property type="evidence" value="ECO:0007669"/>
    <property type="project" value="TreeGrafter"/>
</dbReference>
<evidence type="ECO:0000313" key="8">
    <source>
        <dbReference type="EMBL" id="JAT76675.1"/>
    </source>
</evidence>
<dbReference type="InterPro" id="IPR021151">
    <property type="entry name" value="GINS_A"/>
</dbReference>
<comment type="similarity">
    <text evidence="2 5">Belongs to the GINS2/PSF2 family.</text>
</comment>
<organism evidence="8">
    <name type="scientific">Auxenochlorella protothecoides</name>
    <name type="common">Green microalga</name>
    <name type="synonym">Chlorella protothecoides</name>
    <dbReference type="NCBI Taxonomy" id="3075"/>
    <lineage>
        <taxon>Eukaryota</taxon>
        <taxon>Viridiplantae</taxon>
        <taxon>Chlorophyta</taxon>
        <taxon>core chlorophytes</taxon>
        <taxon>Trebouxiophyceae</taxon>
        <taxon>Chlorellales</taxon>
        <taxon>Chlorellaceae</taxon>
        <taxon>Auxenochlorella</taxon>
    </lineage>
</organism>
<evidence type="ECO:0000256" key="5">
    <source>
        <dbReference type="PIRNR" id="PIRNR028998"/>
    </source>
</evidence>
<dbReference type="InterPro" id="IPR056784">
    <property type="entry name" value="PSF2_N"/>
</dbReference>
<dbReference type="CDD" id="cd11712">
    <property type="entry name" value="GINS_A_psf2"/>
    <property type="match status" value="1"/>
</dbReference>
<dbReference type="Gene3D" id="3.40.5.50">
    <property type="match status" value="1"/>
</dbReference>
<protein>
    <recommendedName>
        <fullName evidence="5">DNA replication complex GINS protein PSF2</fullName>
    </recommendedName>
</protein>
<evidence type="ECO:0000259" key="7">
    <source>
        <dbReference type="Pfam" id="PF25005"/>
    </source>
</evidence>
<evidence type="ECO:0000256" key="4">
    <source>
        <dbReference type="ARBA" id="ARBA00023242"/>
    </source>
</evidence>
<dbReference type="SUPFAM" id="SSF160059">
    <property type="entry name" value="PriA/YqbF domain"/>
    <property type="match status" value="1"/>
</dbReference>
<evidence type="ECO:0000256" key="1">
    <source>
        <dbReference type="ARBA" id="ARBA00004123"/>
    </source>
</evidence>
<dbReference type="PANTHER" id="PTHR12772:SF0">
    <property type="entry name" value="DNA REPLICATION COMPLEX GINS PROTEIN PSF2"/>
    <property type="match status" value="1"/>
</dbReference>
<dbReference type="InterPro" id="IPR036224">
    <property type="entry name" value="GINS_bundle-like_dom_sf"/>
</dbReference>
<dbReference type="PIRSF" id="PIRSF028998">
    <property type="entry name" value="GINS_Psf2_subgr"/>
    <property type="match status" value="1"/>
</dbReference>
<dbReference type="Gene3D" id="1.20.58.1020">
    <property type="match status" value="1"/>
</dbReference>
<dbReference type="GO" id="GO:0006260">
    <property type="term" value="P:DNA replication"/>
    <property type="evidence" value="ECO:0007669"/>
    <property type="project" value="UniProtKB-KW"/>
</dbReference>
<feature type="domain" description="GINS subunit" evidence="6">
    <location>
        <begin position="78"/>
        <end position="187"/>
    </location>
</feature>
<evidence type="ECO:0000256" key="2">
    <source>
        <dbReference type="ARBA" id="ARBA00010565"/>
    </source>
</evidence>
<keyword evidence="4 5" id="KW-0539">Nucleus</keyword>
<reference evidence="8" key="1">
    <citation type="submission" date="2015-08" db="EMBL/GenBank/DDBJ databases">
        <authorList>
            <person name="Babu N.S."/>
            <person name="Beckwith C.J."/>
            <person name="Beseler K.G."/>
            <person name="Brison A."/>
            <person name="Carone J.V."/>
            <person name="Caskin T.P."/>
            <person name="Diamond M."/>
            <person name="Durham M.E."/>
            <person name="Foxe J.M."/>
            <person name="Go M."/>
            <person name="Henderson B.A."/>
            <person name="Jones I.B."/>
            <person name="McGettigan J.A."/>
            <person name="Micheletti S.J."/>
            <person name="Nasrallah M.E."/>
            <person name="Ortiz D."/>
            <person name="Piller C.R."/>
            <person name="Privatt S.R."/>
            <person name="Schneider S.L."/>
            <person name="Sharp S."/>
            <person name="Smith T.C."/>
            <person name="Stanton J.D."/>
            <person name="Ullery H.E."/>
            <person name="Wilson R.J."/>
            <person name="Serrano M.G."/>
            <person name="Buck G."/>
            <person name="Lee V."/>
            <person name="Wang Y."/>
            <person name="Carvalho R."/>
            <person name="Voegtly L."/>
            <person name="Shi R."/>
            <person name="Duckworth R."/>
            <person name="Johnson A."/>
            <person name="Loviza R."/>
            <person name="Walstead R."/>
            <person name="Shah Z."/>
            <person name="Kiflezghi M."/>
            <person name="Wade K."/>
            <person name="Ball S.L."/>
            <person name="Bradley K.W."/>
            <person name="Asai D.J."/>
            <person name="Bowman C.A."/>
            <person name="Russell D.A."/>
            <person name="Pope W.H."/>
            <person name="Jacobs-Sera D."/>
            <person name="Hendrix R.W."/>
            <person name="Hatfull G.F."/>
        </authorList>
    </citation>
    <scope>NUCLEOTIDE SEQUENCE</scope>
</reference>
<evidence type="ECO:0000256" key="3">
    <source>
        <dbReference type="ARBA" id="ARBA00022705"/>
    </source>
</evidence>
<sequence length="212" mass="23552">MASRSAAAEWTPEEMYFLAKDELITIVPNFSLLTENGTAQCIGGEFGPFLPNRECKVPLWLALTLWKRKRCTMKPLPWMNVDHLEAVLNLDRRDATAFQPLPFHYIEIAHFLFTAGTDEALASGIFGDNLTRIKDLVELVQKARMAKVLAGLSTLQGAMTVKLNNLAAMEINAVRPFFLGALDMFHEYQKMDEAGLDAGGASQGLSQSQSMR</sequence>
<dbReference type="FunFam" id="3.40.5.50:FF:000001">
    <property type="entry name" value="DNA replication complex GINS protein PSF2"/>
    <property type="match status" value="1"/>
</dbReference>